<dbReference type="GO" id="GO:0004519">
    <property type="term" value="F:endonuclease activity"/>
    <property type="evidence" value="ECO:0007669"/>
    <property type="project" value="UniProtKB-KW"/>
</dbReference>
<dbReference type="GO" id="GO:0016787">
    <property type="term" value="F:hydrolase activity"/>
    <property type="evidence" value="ECO:0007669"/>
    <property type="project" value="UniProtKB-KW"/>
</dbReference>
<dbReference type="InterPro" id="IPR000055">
    <property type="entry name" value="Restrct_endonuc_typeI_TRD"/>
</dbReference>
<dbReference type="InterPro" id="IPR052021">
    <property type="entry name" value="Type-I_RS_S_subunit"/>
</dbReference>
<accession>A0ABW6RAH3</accession>
<proteinExistence type="inferred from homology"/>
<dbReference type="PANTHER" id="PTHR30408:SF12">
    <property type="entry name" value="TYPE I RESTRICTION ENZYME MJAVIII SPECIFICITY SUBUNIT"/>
    <property type="match status" value="1"/>
</dbReference>
<keyword evidence="6" id="KW-1185">Reference proteome</keyword>
<keyword evidence="5" id="KW-0255">Endonuclease</keyword>
<dbReference type="EMBL" id="JBIAPK010000002">
    <property type="protein sequence ID" value="MFF3338514.1"/>
    <property type="molecule type" value="Genomic_DNA"/>
</dbReference>
<keyword evidence="5" id="KW-0540">Nuclease</keyword>
<feature type="domain" description="Type I restriction modification DNA specificity" evidence="4">
    <location>
        <begin position="16"/>
        <end position="181"/>
    </location>
</feature>
<comment type="similarity">
    <text evidence="1">Belongs to the type-I restriction system S methylase family.</text>
</comment>
<dbReference type="InterPro" id="IPR044946">
    <property type="entry name" value="Restrct_endonuc_typeI_TRD_sf"/>
</dbReference>
<dbReference type="CDD" id="cd17249">
    <property type="entry name" value="RMtype1_S_EcoR124I-TRD2-CR2_like"/>
    <property type="match status" value="1"/>
</dbReference>
<protein>
    <submittedName>
        <fullName evidence="5">Restriction endonuclease subunit S</fullName>
        <ecNumber evidence="5">3.1.21.-</ecNumber>
    </submittedName>
</protein>
<evidence type="ECO:0000313" key="5">
    <source>
        <dbReference type="EMBL" id="MFF3338514.1"/>
    </source>
</evidence>
<dbReference type="PANTHER" id="PTHR30408">
    <property type="entry name" value="TYPE-1 RESTRICTION ENZYME ECOKI SPECIFICITY PROTEIN"/>
    <property type="match status" value="1"/>
</dbReference>
<dbReference type="EC" id="3.1.21.-" evidence="5"/>
<gene>
    <name evidence="5" type="ORF">ACFYWW_07225</name>
</gene>
<evidence type="ECO:0000256" key="2">
    <source>
        <dbReference type="ARBA" id="ARBA00022747"/>
    </source>
</evidence>
<dbReference type="RefSeq" id="WP_387894500.1">
    <property type="nucleotide sequence ID" value="NZ_JBIAPK010000002.1"/>
</dbReference>
<comment type="caution">
    <text evidence="5">The sequence shown here is derived from an EMBL/GenBank/DDBJ whole genome shotgun (WGS) entry which is preliminary data.</text>
</comment>
<evidence type="ECO:0000313" key="6">
    <source>
        <dbReference type="Proteomes" id="UP001601976"/>
    </source>
</evidence>
<keyword evidence="2" id="KW-0680">Restriction system</keyword>
<dbReference type="SUPFAM" id="SSF116734">
    <property type="entry name" value="DNA methylase specificity domain"/>
    <property type="match status" value="2"/>
</dbReference>
<evidence type="ECO:0000256" key="3">
    <source>
        <dbReference type="ARBA" id="ARBA00023125"/>
    </source>
</evidence>
<keyword evidence="3" id="KW-0238">DNA-binding</keyword>
<dbReference type="Gene3D" id="3.90.220.20">
    <property type="entry name" value="DNA methylase specificity domains"/>
    <property type="match status" value="2"/>
</dbReference>
<reference evidence="5 6" key="1">
    <citation type="submission" date="2024-10" db="EMBL/GenBank/DDBJ databases">
        <title>The Natural Products Discovery Center: Release of the First 8490 Sequenced Strains for Exploring Actinobacteria Biosynthetic Diversity.</title>
        <authorList>
            <person name="Kalkreuter E."/>
            <person name="Kautsar S.A."/>
            <person name="Yang D."/>
            <person name="Bader C.D."/>
            <person name="Teijaro C.N."/>
            <person name="Fluegel L."/>
            <person name="Davis C.M."/>
            <person name="Simpson J.R."/>
            <person name="Lauterbach L."/>
            <person name="Steele A.D."/>
            <person name="Gui C."/>
            <person name="Meng S."/>
            <person name="Li G."/>
            <person name="Viehrig K."/>
            <person name="Ye F."/>
            <person name="Su P."/>
            <person name="Kiefer A.F."/>
            <person name="Nichols A."/>
            <person name="Cepeda A.J."/>
            <person name="Yan W."/>
            <person name="Fan B."/>
            <person name="Jiang Y."/>
            <person name="Adhikari A."/>
            <person name="Zheng C.-J."/>
            <person name="Schuster L."/>
            <person name="Cowan T.M."/>
            <person name="Smanski M.J."/>
            <person name="Chevrette M.G."/>
            <person name="De Carvalho L.P.S."/>
            <person name="Shen B."/>
        </authorList>
    </citation>
    <scope>NUCLEOTIDE SEQUENCE [LARGE SCALE GENOMIC DNA]</scope>
    <source>
        <strain evidence="5 6">NPDC003029</strain>
    </source>
</reference>
<dbReference type="Pfam" id="PF01420">
    <property type="entry name" value="Methylase_S"/>
    <property type="match status" value="1"/>
</dbReference>
<name>A0ABW6RAH3_9ACTN</name>
<dbReference type="Proteomes" id="UP001601976">
    <property type="component" value="Unassembled WGS sequence"/>
</dbReference>
<organism evidence="5 6">
    <name type="scientific">Streptomyces flavidovirens</name>
    <dbReference type="NCBI Taxonomy" id="67298"/>
    <lineage>
        <taxon>Bacteria</taxon>
        <taxon>Bacillati</taxon>
        <taxon>Actinomycetota</taxon>
        <taxon>Actinomycetes</taxon>
        <taxon>Kitasatosporales</taxon>
        <taxon>Streptomycetaceae</taxon>
        <taxon>Streptomyces</taxon>
    </lineage>
</organism>
<evidence type="ECO:0000256" key="1">
    <source>
        <dbReference type="ARBA" id="ARBA00010923"/>
    </source>
</evidence>
<keyword evidence="5" id="KW-0378">Hydrolase</keyword>
<evidence type="ECO:0000259" key="4">
    <source>
        <dbReference type="Pfam" id="PF01420"/>
    </source>
</evidence>
<sequence length="415" mass="45145">MGNSEATAYASRSWPAGWRGLPLSDVGKWLSGGTPSTSNDAFWGGDIPWISGASMKDFHVSDSPRRVTLLGAKNGSRLVEKGTTLFVVRGMSLKSEFRIGVAERQLAFGQDCKAVIPAEGIDPYFLAYAIRVRTPEILRMVEETSHGTGRLDTGRLQELEIGIPSLHEQGRIVAVHAAFERRVGALERECRKLRAAKKAVVAQALTEAAKNYRMVPLRDLLRKVGTGWSPVCDPTPPAIGEWGVLRLSAVTTGEFVASAAKTLPRQVAPRVAFEVKPGDVLMSRANGVKALVGVACVVKEVRPRLLLPDLVFRLVPDPDVLDSTFLGVALSSAGMRRQIDAVMRGTSGQYKISQADVRRLEIPCVPVHKQHQISEAHAVFDRRIAVLEQEKGKLRTVQQGAVEDLLSGKVRVPAL</sequence>